<feature type="DNA-binding region" description="H-T-H motif" evidence="4">
    <location>
        <begin position="35"/>
        <end position="54"/>
    </location>
</feature>
<dbReference type="Pfam" id="PF00440">
    <property type="entry name" value="TetR_N"/>
    <property type="match status" value="1"/>
</dbReference>
<sequence length="236" mass="25158">MPHRRNRGPRGDLDLERVLDAGEALLANGAPDRVSIRAVAAFLDVAPNALYTYVSSKAELHQRLADRGLARIDLESLAAGAGTPADRLLAFAVEARHTLLAHPGVLRILATTPVRGPASVALNEALLQTCRDGGLDLAGARSLIYALTVFLHGYLFLEIGDRERDQEPEPFDVDLSTAPLTARMAHLPWDPAGEFARGVRALLSGHGLPAQADSHEASADTDRPGHREVAGPDRAG</sequence>
<gene>
    <name evidence="7" type="ORF">IM660_06605</name>
</gene>
<keyword evidence="3" id="KW-0804">Transcription</keyword>
<organism evidence="7 8">
    <name type="scientific">Ruania alkalisoli</name>
    <dbReference type="NCBI Taxonomy" id="2779775"/>
    <lineage>
        <taxon>Bacteria</taxon>
        <taxon>Bacillati</taxon>
        <taxon>Actinomycetota</taxon>
        <taxon>Actinomycetes</taxon>
        <taxon>Micrococcales</taxon>
        <taxon>Ruaniaceae</taxon>
        <taxon>Ruania</taxon>
    </lineage>
</organism>
<keyword evidence="1" id="KW-0805">Transcription regulation</keyword>
<dbReference type="Gene3D" id="1.10.357.10">
    <property type="entry name" value="Tetracycline Repressor, domain 2"/>
    <property type="match status" value="1"/>
</dbReference>
<evidence type="ECO:0000313" key="8">
    <source>
        <dbReference type="Proteomes" id="UP000593758"/>
    </source>
</evidence>
<evidence type="ECO:0000259" key="6">
    <source>
        <dbReference type="PROSITE" id="PS50977"/>
    </source>
</evidence>
<dbReference type="EMBL" id="CP063169">
    <property type="protein sequence ID" value="QOR71921.1"/>
    <property type="molecule type" value="Genomic_DNA"/>
</dbReference>
<feature type="compositionally biased region" description="Basic and acidic residues" evidence="5">
    <location>
        <begin position="213"/>
        <end position="236"/>
    </location>
</feature>
<dbReference type="InterPro" id="IPR001647">
    <property type="entry name" value="HTH_TetR"/>
</dbReference>
<dbReference type="PROSITE" id="PS50977">
    <property type="entry name" value="HTH_TETR_2"/>
    <property type="match status" value="1"/>
</dbReference>
<evidence type="ECO:0000256" key="2">
    <source>
        <dbReference type="ARBA" id="ARBA00023125"/>
    </source>
</evidence>
<dbReference type="InterPro" id="IPR009057">
    <property type="entry name" value="Homeodomain-like_sf"/>
</dbReference>
<name>A0A7M1SWQ5_9MICO</name>
<dbReference type="KEGG" id="halt:IM660_06605"/>
<dbReference type="RefSeq" id="WP_193498570.1">
    <property type="nucleotide sequence ID" value="NZ_CP063169.1"/>
</dbReference>
<evidence type="ECO:0000256" key="5">
    <source>
        <dbReference type="SAM" id="MobiDB-lite"/>
    </source>
</evidence>
<feature type="domain" description="HTH tetR-type" evidence="6">
    <location>
        <begin position="12"/>
        <end position="72"/>
    </location>
</feature>
<evidence type="ECO:0000256" key="3">
    <source>
        <dbReference type="ARBA" id="ARBA00023163"/>
    </source>
</evidence>
<evidence type="ECO:0000313" key="7">
    <source>
        <dbReference type="EMBL" id="QOR71921.1"/>
    </source>
</evidence>
<reference evidence="7 8" key="1">
    <citation type="submission" date="2020-10" db="EMBL/GenBank/DDBJ databases">
        <title>Haloactinobacterium sp. RN3S43, a bacterium isolated from saline soil.</title>
        <authorList>
            <person name="Sun J.-Q."/>
        </authorList>
    </citation>
    <scope>NUCLEOTIDE SEQUENCE [LARGE SCALE GENOMIC DNA]</scope>
    <source>
        <strain evidence="7 8">RN3S43</strain>
    </source>
</reference>
<evidence type="ECO:0000256" key="1">
    <source>
        <dbReference type="ARBA" id="ARBA00023015"/>
    </source>
</evidence>
<dbReference type="AlphaFoldDB" id="A0A7M1SWQ5"/>
<dbReference type="InterPro" id="IPR036271">
    <property type="entry name" value="Tet_transcr_reg_TetR-rel_C_sf"/>
</dbReference>
<protein>
    <submittedName>
        <fullName evidence="7">TetR/AcrR family transcriptional regulator C-terminal domain-containing protein</fullName>
    </submittedName>
</protein>
<keyword evidence="8" id="KW-1185">Reference proteome</keyword>
<evidence type="ECO:0000256" key="4">
    <source>
        <dbReference type="PROSITE-ProRule" id="PRU00335"/>
    </source>
</evidence>
<dbReference type="Proteomes" id="UP000593758">
    <property type="component" value="Chromosome"/>
</dbReference>
<feature type="region of interest" description="Disordered" evidence="5">
    <location>
        <begin position="207"/>
        <end position="236"/>
    </location>
</feature>
<dbReference type="SUPFAM" id="SSF48498">
    <property type="entry name" value="Tetracyclin repressor-like, C-terminal domain"/>
    <property type="match status" value="1"/>
</dbReference>
<dbReference type="GO" id="GO:0003677">
    <property type="term" value="F:DNA binding"/>
    <property type="evidence" value="ECO:0007669"/>
    <property type="project" value="UniProtKB-UniRule"/>
</dbReference>
<dbReference type="GO" id="GO:0045892">
    <property type="term" value="P:negative regulation of DNA-templated transcription"/>
    <property type="evidence" value="ECO:0007669"/>
    <property type="project" value="InterPro"/>
</dbReference>
<dbReference type="InterPro" id="IPR004111">
    <property type="entry name" value="Repressor_TetR_C"/>
</dbReference>
<dbReference type="Pfam" id="PF02909">
    <property type="entry name" value="TetR_C_1"/>
    <property type="match status" value="1"/>
</dbReference>
<dbReference type="SUPFAM" id="SSF46689">
    <property type="entry name" value="Homeodomain-like"/>
    <property type="match status" value="1"/>
</dbReference>
<accession>A0A7M1SWQ5</accession>
<proteinExistence type="predicted"/>
<keyword evidence="2 4" id="KW-0238">DNA-binding</keyword>